<keyword evidence="10" id="KW-1133">Transmembrane helix</keyword>
<feature type="transmembrane region" description="Helical" evidence="10">
    <location>
        <begin position="38"/>
        <end position="61"/>
    </location>
</feature>
<evidence type="ECO:0000256" key="5">
    <source>
        <dbReference type="ARBA" id="ARBA00022801"/>
    </source>
</evidence>
<gene>
    <name evidence="12" type="ORF">CLIB1423_07S06216</name>
</gene>
<keyword evidence="5" id="KW-0378">Hydrolase</keyword>
<evidence type="ECO:0000256" key="3">
    <source>
        <dbReference type="ARBA" id="ARBA00014923"/>
    </source>
</evidence>
<dbReference type="GO" id="GO:0006631">
    <property type="term" value="P:fatty acid metabolic process"/>
    <property type="evidence" value="ECO:0007669"/>
    <property type="project" value="UniProtKB-KW"/>
</dbReference>
<evidence type="ECO:0000256" key="4">
    <source>
        <dbReference type="ARBA" id="ARBA00022487"/>
    </source>
</evidence>
<evidence type="ECO:0000256" key="1">
    <source>
        <dbReference type="ARBA" id="ARBA00006499"/>
    </source>
</evidence>
<keyword evidence="6" id="KW-0443">Lipid metabolism</keyword>
<dbReference type="EMBL" id="CAKXYY010000007">
    <property type="protein sequence ID" value="CAH2352728.1"/>
    <property type="molecule type" value="Genomic_DNA"/>
</dbReference>
<dbReference type="InterPro" id="IPR050565">
    <property type="entry name" value="LYPA1-2/EST-like"/>
</dbReference>
<evidence type="ECO:0000256" key="10">
    <source>
        <dbReference type="SAM" id="Phobius"/>
    </source>
</evidence>
<dbReference type="SUPFAM" id="SSF53474">
    <property type="entry name" value="alpha/beta-Hydrolases"/>
    <property type="match status" value="1"/>
</dbReference>
<dbReference type="GO" id="GO:0008474">
    <property type="term" value="F:palmitoyl-(protein) hydrolase activity"/>
    <property type="evidence" value="ECO:0007669"/>
    <property type="project" value="UniProtKB-EC"/>
</dbReference>
<dbReference type="InterPro" id="IPR003140">
    <property type="entry name" value="PLipase/COase/thioEstase"/>
</dbReference>
<evidence type="ECO:0000256" key="7">
    <source>
        <dbReference type="ARBA" id="ARBA00029392"/>
    </source>
</evidence>
<keyword evidence="10" id="KW-0472">Membrane</keyword>
<keyword evidence="4" id="KW-0719">Serine esterase</keyword>
<dbReference type="Pfam" id="PF02230">
    <property type="entry name" value="Abhydrolase_2"/>
    <property type="match status" value="1"/>
</dbReference>
<dbReference type="AlphaFoldDB" id="A0A9P0QQT3"/>
<feature type="domain" description="Phospholipase/carboxylesterase/thioesterase" evidence="11">
    <location>
        <begin position="61"/>
        <end position="279"/>
    </location>
</feature>
<dbReference type="GO" id="GO:0052689">
    <property type="term" value="F:carboxylic ester hydrolase activity"/>
    <property type="evidence" value="ECO:0007669"/>
    <property type="project" value="UniProtKB-KW"/>
</dbReference>
<proteinExistence type="inferred from homology"/>
<protein>
    <recommendedName>
        <fullName evidence="3">Acyl-protein thioesterase 1</fullName>
        <ecNumber evidence="2">3.1.2.22</ecNumber>
    </recommendedName>
    <alternativeName>
        <fullName evidence="8">Palmitoyl-protein hydrolase</fullName>
    </alternativeName>
</protein>
<comment type="catalytic activity">
    <reaction evidence="9">
        <text>S-hexadecanoyl-L-cysteinyl-[protein] + H2O = L-cysteinyl-[protein] + hexadecanoate + H(+)</text>
        <dbReference type="Rhea" id="RHEA:19233"/>
        <dbReference type="Rhea" id="RHEA-COMP:10131"/>
        <dbReference type="Rhea" id="RHEA-COMP:11032"/>
        <dbReference type="ChEBI" id="CHEBI:7896"/>
        <dbReference type="ChEBI" id="CHEBI:15377"/>
        <dbReference type="ChEBI" id="CHEBI:15378"/>
        <dbReference type="ChEBI" id="CHEBI:29950"/>
        <dbReference type="ChEBI" id="CHEBI:74151"/>
        <dbReference type="EC" id="3.1.2.22"/>
    </reaction>
</comment>
<dbReference type="PANTHER" id="PTHR10655">
    <property type="entry name" value="LYSOPHOSPHOLIPASE-RELATED"/>
    <property type="match status" value="1"/>
</dbReference>
<dbReference type="GO" id="GO:0005737">
    <property type="term" value="C:cytoplasm"/>
    <property type="evidence" value="ECO:0007669"/>
    <property type="project" value="TreeGrafter"/>
</dbReference>
<evidence type="ECO:0000313" key="13">
    <source>
        <dbReference type="Proteomes" id="UP000837801"/>
    </source>
</evidence>
<dbReference type="OrthoDB" id="2418081at2759"/>
<sequence length="283" mass="31290">MSWSNYACSYVVVHNLHYVRTSLAPSILFFKFRESARIMFASFFVFIEYWTILIMSLPSAIRITSKSPTSAIIFFHGLGDTGQGWSWFPQLVKASKIIPDAGEGINYVFPNAPEIPITVNGGMKMPAWFNIYGFGDPNAKQDTEGYLKSCELVKGFIKEQMDTYNIPADKIILGGFSQGAAIAYGALATLDIKIGGVIILSGFIPVKAEIAKRHLSTNYDTPVFQGHGTMDNIIGYAKGVETSEYFKALGFKAVKFNRYVGVAHSASDEELIDAQNFVKDILK</sequence>
<dbReference type="InterPro" id="IPR029058">
    <property type="entry name" value="AB_hydrolase_fold"/>
</dbReference>
<keyword evidence="10" id="KW-0812">Transmembrane</keyword>
<comment type="function">
    <text evidence="7">Hydrolyzes fatty acids from S-acylated cysteine residues in proteins with a strong preference for palmitoylated G-alpha proteins over other acyl substrates. Mediates the deacylation of G-alpha proteins such as GPA1 in vivo, but has weak or no activity toward palmitoylated Ras proteins. Has weak lysophospholipase activity in vitro; however such activity may not exist in vivo.</text>
</comment>
<dbReference type="Proteomes" id="UP000837801">
    <property type="component" value="Unassembled WGS sequence"/>
</dbReference>
<evidence type="ECO:0000256" key="8">
    <source>
        <dbReference type="ARBA" id="ARBA00031195"/>
    </source>
</evidence>
<dbReference type="PANTHER" id="PTHR10655:SF17">
    <property type="entry name" value="LYSOPHOSPHOLIPASE-LIKE PROTEIN 1"/>
    <property type="match status" value="1"/>
</dbReference>
<comment type="caution">
    <text evidence="12">The sequence shown here is derived from an EMBL/GenBank/DDBJ whole genome shotgun (WGS) entry which is preliminary data.</text>
</comment>
<evidence type="ECO:0000256" key="9">
    <source>
        <dbReference type="ARBA" id="ARBA00047337"/>
    </source>
</evidence>
<evidence type="ECO:0000259" key="11">
    <source>
        <dbReference type="Pfam" id="PF02230"/>
    </source>
</evidence>
<dbReference type="Gene3D" id="3.40.50.1820">
    <property type="entry name" value="alpha/beta hydrolase"/>
    <property type="match status" value="1"/>
</dbReference>
<evidence type="ECO:0000256" key="6">
    <source>
        <dbReference type="ARBA" id="ARBA00022832"/>
    </source>
</evidence>
<name>A0A9P0QQT3_9ASCO</name>
<dbReference type="EC" id="3.1.2.22" evidence="2"/>
<keyword evidence="13" id="KW-1185">Reference proteome</keyword>
<evidence type="ECO:0000256" key="2">
    <source>
        <dbReference type="ARBA" id="ARBA00012423"/>
    </source>
</evidence>
<accession>A0A9P0QQT3</accession>
<comment type="similarity">
    <text evidence="1">Belongs to the AB hydrolase superfamily. AB hydrolase 2 family.</text>
</comment>
<evidence type="ECO:0000313" key="12">
    <source>
        <dbReference type="EMBL" id="CAH2352728.1"/>
    </source>
</evidence>
<keyword evidence="6" id="KW-0276">Fatty acid metabolism</keyword>
<organism evidence="12 13">
    <name type="scientific">[Candida] railenensis</name>
    <dbReference type="NCBI Taxonomy" id="45579"/>
    <lineage>
        <taxon>Eukaryota</taxon>
        <taxon>Fungi</taxon>
        <taxon>Dikarya</taxon>
        <taxon>Ascomycota</taxon>
        <taxon>Saccharomycotina</taxon>
        <taxon>Pichiomycetes</taxon>
        <taxon>Debaryomycetaceae</taxon>
        <taxon>Kurtzmaniella</taxon>
    </lineage>
</organism>
<reference evidence="12" key="1">
    <citation type="submission" date="2022-03" db="EMBL/GenBank/DDBJ databases">
        <authorList>
            <person name="Legras J.-L."/>
            <person name="Devillers H."/>
            <person name="Grondin C."/>
        </authorList>
    </citation>
    <scope>NUCLEOTIDE SEQUENCE</scope>
    <source>
        <strain evidence="12">CLIB 1423</strain>
    </source>
</reference>